<evidence type="ECO:0000313" key="4">
    <source>
        <dbReference type="Proteomes" id="UP001610334"/>
    </source>
</evidence>
<sequence>MSQPNEILNAVRRGENVTPLAATTYFNALPALPLESLLGSWRGTCVLTNHPGTKPLLDINWDGKNFHSINDVDPIVVRADGGKGGRVVNGFMGKARIREVKYNGVVSAAMIYNEKPIIDYFRKIDENTVIGVMDALESQADHGLFFILERIEGVQGKL</sequence>
<dbReference type="Pfam" id="PF14231">
    <property type="entry name" value="GXWXG"/>
    <property type="match status" value="1"/>
</dbReference>
<dbReference type="InterPro" id="IPR025951">
    <property type="entry name" value="GXWXG_dom"/>
</dbReference>
<feature type="domain" description="DUF4334" evidence="2">
    <location>
        <begin position="93"/>
        <end position="150"/>
    </location>
</feature>
<evidence type="ECO:0000313" key="3">
    <source>
        <dbReference type="EMBL" id="KAL2811722.1"/>
    </source>
</evidence>
<keyword evidence="4" id="KW-1185">Reference proteome</keyword>
<protein>
    <recommendedName>
        <fullName evidence="5">GXWXG domain-containing protein</fullName>
    </recommendedName>
</protein>
<organism evidence="3 4">
    <name type="scientific">Aspergillus granulosus</name>
    <dbReference type="NCBI Taxonomy" id="176169"/>
    <lineage>
        <taxon>Eukaryota</taxon>
        <taxon>Fungi</taxon>
        <taxon>Dikarya</taxon>
        <taxon>Ascomycota</taxon>
        <taxon>Pezizomycotina</taxon>
        <taxon>Eurotiomycetes</taxon>
        <taxon>Eurotiomycetidae</taxon>
        <taxon>Eurotiales</taxon>
        <taxon>Aspergillaceae</taxon>
        <taxon>Aspergillus</taxon>
        <taxon>Aspergillus subgen. Nidulantes</taxon>
    </lineage>
</organism>
<dbReference type="Proteomes" id="UP001610334">
    <property type="component" value="Unassembled WGS sequence"/>
</dbReference>
<feature type="domain" description="GXWXG" evidence="1">
    <location>
        <begin position="25"/>
        <end position="81"/>
    </location>
</feature>
<dbReference type="InterPro" id="IPR025568">
    <property type="entry name" value="DUF4334"/>
</dbReference>
<name>A0ABR4HAC9_9EURO</name>
<dbReference type="Gene3D" id="2.40.128.580">
    <property type="entry name" value="GXWXG domain"/>
    <property type="match status" value="1"/>
</dbReference>
<evidence type="ECO:0008006" key="5">
    <source>
        <dbReference type="Google" id="ProtNLM"/>
    </source>
</evidence>
<accession>A0ABR4HAC9</accession>
<proteinExistence type="predicted"/>
<dbReference type="EMBL" id="JBFXLT010000055">
    <property type="protein sequence ID" value="KAL2811722.1"/>
    <property type="molecule type" value="Genomic_DNA"/>
</dbReference>
<comment type="caution">
    <text evidence="3">The sequence shown here is derived from an EMBL/GenBank/DDBJ whole genome shotgun (WGS) entry which is preliminary data.</text>
</comment>
<gene>
    <name evidence="3" type="ORF">BJX63DRAFT_433232</name>
</gene>
<evidence type="ECO:0000259" key="2">
    <source>
        <dbReference type="Pfam" id="PF14232"/>
    </source>
</evidence>
<evidence type="ECO:0000259" key="1">
    <source>
        <dbReference type="Pfam" id="PF14231"/>
    </source>
</evidence>
<reference evidence="3 4" key="1">
    <citation type="submission" date="2024-07" db="EMBL/GenBank/DDBJ databases">
        <title>Section-level genome sequencing and comparative genomics of Aspergillus sections Usti and Cavernicolus.</title>
        <authorList>
            <consortium name="Lawrence Berkeley National Laboratory"/>
            <person name="Nybo J.L."/>
            <person name="Vesth T.C."/>
            <person name="Theobald S."/>
            <person name="Frisvad J.C."/>
            <person name="Larsen T.O."/>
            <person name="Kjaerboelling I."/>
            <person name="Rothschild-Mancinelli K."/>
            <person name="Lyhne E.K."/>
            <person name="Kogle M.E."/>
            <person name="Barry K."/>
            <person name="Clum A."/>
            <person name="Na H."/>
            <person name="Ledsgaard L."/>
            <person name="Lin J."/>
            <person name="Lipzen A."/>
            <person name="Kuo A."/>
            <person name="Riley R."/>
            <person name="Mondo S."/>
            <person name="Labutti K."/>
            <person name="Haridas S."/>
            <person name="Pangalinan J."/>
            <person name="Salamov A.A."/>
            <person name="Simmons B.A."/>
            <person name="Magnuson J.K."/>
            <person name="Chen J."/>
            <person name="Drula E."/>
            <person name="Henrissat B."/>
            <person name="Wiebenga A."/>
            <person name="Lubbers R.J."/>
            <person name="Gomes A.C."/>
            <person name="Makela M.R."/>
            <person name="Stajich J."/>
            <person name="Grigoriev I.V."/>
            <person name="Mortensen U.H."/>
            <person name="De Vries R.P."/>
            <person name="Baker S.E."/>
            <person name="Andersen M.R."/>
        </authorList>
    </citation>
    <scope>NUCLEOTIDE SEQUENCE [LARGE SCALE GENOMIC DNA]</scope>
    <source>
        <strain evidence="3 4">CBS 588.65</strain>
    </source>
</reference>
<dbReference type="Pfam" id="PF14232">
    <property type="entry name" value="DUF4334"/>
    <property type="match status" value="1"/>
</dbReference>